<comment type="similarity">
    <text evidence="1 2">Belongs to the cytochrome P450 family.</text>
</comment>
<dbReference type="PROSITE" id="PS00086">
    <property type="entry name" value="CYTOCHROME_P450"/>
    <property type="match status" value="1"/>
</dbReference>
<gene>
    <name evidence="4" type="ORF">GCM10009864_02790</name>
</gene>
<dbReference type="SUPFAM" id="SSF48264">
    <property type="entry name" value="Cytochrome P450"/>
    <property type="match status" value="1"/>
</dbReference>
<dbReference type="CDD" id="cd00302">
    <property type="entry name" value="cytochrome_P450"/>
    <property type="match status" value="1"/>
</dbReference>
<evidence type="ECO:0000313" key="5">
    <source>
        <dbReference type="Proteomes" id="UP001500994"/>
    </source>
</evidence>
<dbReference type="InterPro" id="IPR017972">
    <property type="entry name" value="Cyt_P450_CS"/>
</dbReference>
<feature type="region of interest" description="Disordered" evidence="3">
    <location>
        <begin position="1"/>
        <end position="22"/>
    </location>
</feature>
<dbReference type="EMBL" id="BAAARK010000001">
    <property type="protein sequence ID" value="GAA2644455.1"/>
    <property type="molecule type" value="Genomic_DNA"/>
</dbReference>
<dbReference type="Proteomes" id="UP001500994">
    <property type="component" value="Unassembled WGS sequence"/>
</dbReference>
<comment type="caution">
    <text evidence="4">The sequence shown here is derived from an EMBL/GenBank/DDBJ whole genome shotgun (WGS) entry which is preliminary data.</text>
</comment>
<proteinExistence type="inferred from homology"/>
<organism evidence="4 5">
    <name type="scientific">Streptomyces lunalinharesii</name>
    <dbReference type="NCBI Taxonomy" id="333384"/>
    <lineage>
        <taxon>Bacteria</taxon>
        <taxon>Bacillati</taxon>
        <taxon>Actinomycetota</taxon>
        <taxon>Actinomycetes</taxon>
        <taxon>Kitasatosporales</taxon>
        <taxon>Streptomycetaceae</taxon>
        <taxon>Streptomyces</taxon>
    </lineage>
</organism>
<dbReference type="InterPro" id="IPR001128">
    <property type="entry name" value="Cyt_P450"/>
</dbReference>
<protein>
    <submittedName>
        <fullName evidence="4">Cytochrome P450</fullName>
    </submittedName>
</protein>
<evidence type="ECO:0000256" key="3">
    <source>
        <dbReference type="SAM" id="MobiDB-lite"/>
    </source>
</evidence>
<sequence length="416" mass="45828">MAARSASSSGYGGPLVDGEDRDYGRRRIERETPAAGCPVSRAADGSWQVRGYDAARTVLRSTTTVQAGLGVETVENLPSRIRRPVLYRDGPEHREHRRQTARFFTPRRVDQHYRDVMGRATRTQLDQLAATGRAALSDLAFNVAIDVACAVIGLTESRPGIKQRLERFFPEEFGTPGLRSLHGIYWMVRQNTNWLRVHLGDVRPAVRARRHSRRDDLISHLLDEGCSTTEILGECLTFAAAGMVTTREFISAAAWHLFSDAELLTHYQAADEPGRIAVLHEILRLDPVIGRLSRRTTGPLDLPGNGDETLTVPTGERIDILLDHTNLDERTVGARPQRIRPGRAMGEGVGPPGLSFGDGPHKCPGMHIALLETDIFLSGLFALPGLRMATPPTISFIDGIGSYELRHCLVEVDTAP</sequence>
<reference evidence="4 5" key="1">
    <citation type="journal article" date="2019" name="Int. J. Syst. Evol. Microbiol.">
        <title>The Global Catalogue of Microorganisms (GCM) 10K type strain sequencing project: providing services to taxonomists for standard genome sequencing and annotation.</title>
        <authorList>
            <consortium name="The Broad Institute Genomics Platform"/>
            <consortium name="The Broad Institute Genome Sequencing Center for Infectious Disease"/>
            <person name="Wu L."/>
            <person name="Ma J."/>
        </authorList>
    </citation>
    <scope>NUCLEOTIDE SEQUENCE [LARGE SCALE GENOMIC DNA]</scope>
    <source>
        <strain evidence="4 5">JCM 16374</strain>
    </source>
</reference>
<evidence type="ECO:0000256" key="2">
    <source>
        <dbReference type="RuleBase" id="RU000461"/>
    </source>
</evidence>
<dbReference type="Pfam" id="PF00067">
    <property type="entry name" value="p450"/>
    <property type="match status" value="1"/>
</dbReference>
<name>A0ABN3R5R7_9ACTN</name>
<dbReference type="Gene3D" id="1.10.630.10">
    <property type="entry name" value="Cytochrome P450"/>
    <property type="match status" value="1"/>
</dbReference>
<accession>A0ABN3R5R7</accession>
<dbReference type="PANTHER" id="PTHR46696:SF1">
    <property type="entry name" value="CYTOCHROME P450 YJIB-RELATED"/>
    <property type="match status" value="1"/>
</dbReference>
<evidence type="ECO:0000256" key="1">
    <source>
        <dbReference type="ARBA" id="ARBA00010617"/>
    </source>
</evidence>
<dbReference type="InterPro" id="IPR002397">
    <property type="entry name" value="Cyt_P450_B"/>
</dbReference>
<evidence type="ECO:0000313" key="4">
    <source>
        <dbReference type="EMBL" id="GAA2644455.1"/>
    </source>
</evidence>
<keyword evidence="2" id="KW-0408">Iron</keyword>
<keyword evidence="2" id="KW-0560">Oxidoreductase</keyword>
<dbReference type="PRINTS" id="PR00359">
    <property type="entry name" value="BP450"/>
</dbReference>
<dbReference type="InterPro" id="IPR036396">
    <property type="entry name" value="Cyt_P450_sf"/>
</dbReference>
<keyword evidence="2" id="KW-0503">Monooxygenase</keyword>
<dbReference type="PANTHER" id="PTHR46696">
    <property type="entry name" value="P450, PUTATIVE (EUROFUNG)-RELATED"/>
    <property type="match status" value="1"/>
</dbReference>
<keyword evidence="2" id="KW-0349">Heme</keyword>
<keyword evidence="5" id="KW-1185">Reference proteome</keyword>
<keyword evidence="2" id="KW-0479">Metal-binding</keyword>
<dbReference type="PRINTS" id="PR00385">
    <property type="entry name" value="P450"/>
</dbReference>